<evidence type="ECO:0000256" key="1">
    <source>
        <dbReference type="SAM" id="MobiDB-lite"/>
    </source>
</evidence>
<evidence type="ECO:0000313" key="2">
    <source>
        <dbReference type="EMBL" id="MFB9991519.1"/>
    </source>
</evidence>
<dbReference type="RefSeq" id="WP_380006681.1">
    <property type="nucleotide sequence ID" value="NZ_JBHLYR010000019.1"/>
</dbReference>
<sequence>MRLGDLLDLVHLPNVIARECGPDAIRGLSRERGGVICDPRPSQREAHPSFSVYKDPKGRWRWKRHGGDEASGDALTFLEAIGYRPEHAREELARHAGVSLDSWTPSPSRPAYEAPDPLRAVRGALQRCAPLSPEDLGRVHVLLDYLSLQNAAGRDLQRRGLYGWQGLGAGQLRRDFLTQDGRMLAHAGALAFFLRGPDGKPWGLKVRNMGTADALQASGLDRYVYRIGRHGAPAWCSPKYGQGAGVLIVEGELNGAAAARALKLAGSSLDVQGLAGAGGAPFLTGLQNQTVFLYTDPDTAGAACLERVARVAHAAGAREIRVVAPFSEGDFCDLCGTLGAAVFGGLLMERVDGADYWQNTITGKNALPVINAVPDEENRLLANWQYSSGWGESDTSGWATDAGGWDSDDRGGW</sequence>
<feature type="region of interest" description="Disordered" evidence="1">
    <location>
        <begin position="391"/>
        <end position="413"/>
    </location>
</feature>
<protein>
    <recommendedName>
        <fullName evidence="4">Toprim domain-containing protein</fullName>
    </recommendedName>
</protein>
<gene>
    <name evidence="2" type="ORF">ACFFLM_06000</name>
</gene>
<dbReference type="EMBL" id="JBHLYR010000019">
    <property type="protein sequence ID" value="MFB9991519.1"/>
    <property type="molecule type" value="Genomic_DNA"/>
</dbReference>
<organism evidence="2 3">
    <name type="scientific">Deinococcus oregonensis</name>
    <dbReference type="NCBI Taxonomy" id="1805970"/>
    <lineage>
        <taxon>Bacteria</taxon>
        <taxon>Thermotogati</taxon>
        <taxon>Deinococcota</taxon>
        <taxon>Deinococci</taxon>
        <taxon>Deinococcales</taxon>
        <taxon>Deinococcaceae</taxon>
        <taxon>Deinococcus</taxon>
    </lineage>
</organism>
<accession>A0ABV6AVI8</accession>
<dbReference type="Proteomes" id="UP001589733">
    <property type="component" value="Unassembled WGS sequence"/>
</dbReference>
<evidence type="ECO:0008006" key="4">
    <source>
        <dbReference type="Google" id="ProtNLM"/>
    </source>
</evidence>
<keyword evidence="3" id="KW-1185">Reference proteome</keyword>
<comment type="caution">
    <text evidence="2">The sequence shown here is derived from an EMBL/GenBank/DDBJ whole genome shotgun (WGS) entry which is preliminary data.</text>
</comment>
<evidence type="ECO:0000313" key="3">
    <source>
        <dbReference type="Proteomes" id="UP001589733"/>
    </source>
</evidence>
<proteinExistence type="predicted"/>
<reference evidence="2 3" key="1">
    <citation type="submission" date="2024-09" db="EMBL/GenBank/DDBJ databases">
        <authorList>
            <person name="Sun Q."/>
            <person name="Mori K."/>
        </authorList>
    </citation>
    <scope>NUCLEOTIDE SEQUENCE [LARGE SCALE GENOMIC DNA]</scope>
    <source>
        <strain evidence="2 3">JCM 13503</strain>
    </source>
</reference>
<name>A0ABV6AVI8_9DEIO</name>